<dbReference type="Pfam" id="PF01634">
    <property type="entry name" value="HisG"/>
    <property type="match status" value="1"/>
</dbReference>
<evidence type="ECO:0000259" key="16">
    <source>
        <dbReference type="Pfam" id="PF01634"/>
    </source>
</evidence>
<comment type="domain">
    <text evidence="15">Lacks the C-terminal regulatory region which is replaced by HisZ.</text>
</comment>
<comment type="catalytic activity">
    <reaction evidence="1 15">
        <text>1-(5-phospho-beta-D-ribosyl)-ATP + diphosphate = 5-phospho-alpha-D-ribose 1-diphosphate + ATP</text>
        <dbReference type="Rhea" id="RHEA:18473"/>
        <dbReference type="ChEBI" id="CHEBI:30616"/>
        <dbReference type="ChEBI" id="CHEBI:33019"/>
        <dbReference type="ChEBI" id="CHEBI:58017"/>
        <dbReference type="ChEBI" id="CHEBI:73183"/>
        <dbReference type="EC" id="2.4.2.17"/>
    </reaction>
</comment>
<dbReference type="Gene3D" id="3.40.190.10">
    <property type="entry name" value="Periplasmic binding protein-like II"/>
    <property type="match status" value="2"/>
</dbReference>
<comment type="subunit">
    <text evidence="15">Heteromultimer composed of HisG and HisZ subunits.</text>
</comment>
<comment type="pathway">
    <text evidence="3 15">Amino-acid biosynthesis; L-histidine biosynthesis; L-histidine from 5-phospho-alpha-D-ribose 1-diphosphate: step 1/9.</text>
</comment>
<dbReference type="PANTHER" id="PTHR21403:SF8">
    <property type="entry name" value="ATP PHOSPHORIBOSYLTRANSFERASE"/>
    <property type="match status" value="1"/>
</dbReference>
<evidence type="ECO:0000256" key="5">
    <source>
        <dbReference type="ARBA" id="ARBA00011946"/>
    </source>
</evidence>
<evidence type="ECO:0000256" key="12">
    <source>
        <dbReference type="ARBA" id="ARBA00022840"/>
    </source>
</evidence>
<comment type="subcellular location">
    <subcellularLocation>
        <location evidence="2 15">Cytoplasm</location>
    </subcellularLocation>
</comment>
<evidence type="ECO:0000313" key="18">
    <source>
        <dbReference type="Proteomes" id="UP000604066"/>
    </source>
</evidence>
<keyword evidence="10 15" id="KW-0808">Transferase</keyword>
<dbReference type="InterPro" id="IPR001348">
    <property type="entry name" value="ATP_PRibTrfase_HisG"/>
</dbReference>
<name>A0ABX2RAV0_9THEO</name>
<keyword evidence="11 15" id="KW-0547">Nucleotide-binding</keyword>
<dbReference type="CDD" id="cd13595">
    <property type="entry name" value="PBP2_HisGs"/>
    <property type="match status" value="1"/>
</dbReference>
<reference evidence="17 18" key="1">
    <citation type="submission" date="2020-07" db="EMBL/GenBank/DDBJ databases">
        <title>Genomic Encyclopedia of Type Strains, Phase III (KMG-III): the genomes of soil and plant-associated and newly described type strains.</title>
        <authorList>
            <person name="Whitman W."/>
        </authorList>
    </citation>
    <scope>NUCLEOTIDE SEQUENCE [LARGE SCALE GENOMIC DNA]</scope>
    <source>
        <strain evidence="17 18">DSM 11255</strain>
    </source>
</reference>
<evidence type="ECO:0000256" key="1">
    <source>
        <dbReference type="ARBA" id="ARBA00000915"/>
    </source>
</evidence>
<dbReference type="PANTHER" id="PTHR21403">
    <property type="entry name" value="ATP PHOSPHORIBOSYLTRANSFERASE ATP-PRTASE"/>
    <property type="match status" value="1"/>
</dbReference>
<evidence type="ECO:0000256" key="7">
    <source>
        <dbReference type="ARBA" id="ARBA00022490"/>
    </source>
</evidence>
<evidence type="ECO:0000256" key="4">
    <source>
        <dbReference type="ARBA" id="ARBA00009489"/>
    </source>
</evidence>
<evidence type="ECO:0000256" key="8">
    <source>
        <dbReference type="ARBA" id="ARBA00022605"/>
    </source>
</evidence>
<dbReference type="RefSeq" id="WP_034542099.1">
    <property type="nucleotide sequence ID" value="NZ_ATYG01000039.1"/>
</dbReference>
<dbReference type="GO" id="GO:0003879">
    <property type="term" value="F:ATP phosphoribosyltransferase activity"/>
    <property type="evidence" value="ECO:0007669"/>
    <property type="project" value="UniProtKB-EC"/>
</dbReference>
<evidence type="ECO:0000256" key="14">
    <source>
        <dbReference type="ARBA" id="ARBA00024861"/>
    </source>
</evidence>
<dbReference type="SUPFAM" id="SSF53850">
    <property type="entry name" value="Periplasmic binding protein-like II"/>
    <property type="match status" value="1"/>
</dbReference>
<comment type="caution">
    <text evidence="17">The sequence shown here is derived from an EMBL/GenBank/DDBJ whole genome shotgun (WGS) entry which is preliminary data.</text>
</comment>
<keyword evidence="13 15" id="KW-0368">Histidine biosynthesis</keyword>
<dbReference type="Proteomes" id="UP000604066">
    <property type="component" value="Unassembled WGS sequence"/>
</dbReference>
<dbReference type="EC" id="2.4.2.17" evidence="5 15"/>
<evidence type="ECO:0000256" key="2">
    <source>
        <dbReference type="ARBA" id="ARBA00004496"/>
    </source>
</evidence>
<feature type="domain" description="ATP phosphoribosyltransferase catalytic" evidence="16">
    <location>
        <begin position="57"/>
        <end position="212"/>
    </location>
</feature>
<dbReference type="EMBL" id="JACCBS010000001">
    <property type="protein sequence ID" value="NYE56980.1"/>
    <property type="molecule type" value="Genomic_DNA"/>
</dbReference>
<keyword evidence="8 15" id="KW-0028">Amino-acid biosynthesis</keyword>
<dbReference type="NCBIfam" id="TIGR00070">
    <property type="entry name" value="hisG"/>
    <property type="match status" value="1"/>
</dbReference>
<gene>
    <name evidence="15" type="primary">hisG</name>
    <name evidence="17" type="ORF">HDG70_000686</name>
</gene>
<protein>
    <recommendedName>
        <fullName evidence="6 15">ATP phosphoribosyltransferase</fullName>
        <shortName evidence="15">ATP-PRT</shortName>
        <shortName evidence="15">ATP-PRTase</shortName>
        <ecNumber evidence="5 15">2.4.2.17</ecNumber>
    </recommendedName>
</protein>
<keyword evidence="12 15" id="KW-0067">ATP-binding</keyword>
<comment type="similarity">
    <text evidence="4 15">Belongs to the ATP phosphoribosyltransferase family. Short subfamily.</text>
</comment>
<evidence type="ECO:0000256" key="15">
    <source>
        <dbReference type="HAMAP-Rule" id="MF_01018"/>
    </source>
</evidence>
<proteinExistence type="inferred from homology"/>
<accession>A0ABX2RAV0</accession>
<dbReference type="PROSITE" id="PS01316">
    <property type="entry name" value="ATP_P_PHORIBOSYLTR"/>
    <property type="match status" value="1"/>
</dbReference>
<evidence type="ECO:0000256" key="13">
    <source>
        <dbReference type="ARBA" id="ARBA00023102"/>
    </source>
</evidence>
<sequence length="225" mass="25066">MKNGLKNGLTFALPKGTLFPDTVRLLYKAGFLKTEEVLLESRKLVINDGPYTFIICRPTDIPTFVEHGAADLGIVGKDVIEEQRREIFELLDLKYGKCHFAVAAPKDNPKVHDLGKLTEVRAASKFPEVTRRFFKGLGVRAEVIKMHGNVELAPLVGLADVIVDLVSTGRTLRENNLIEITKIMDITARLVANRVAARVYDREIKAIVKKFKSVVGGEKNEVNLK</sequence>
<dbReference type="InterPro" id="IPR024893">
    <property type="entry name" value="ATP_PRibTrfase_HisG_short"/>
</dbReference>
<organism evidence="17 18">
    <name type="scientific">Carboxydothermus ferrireducens DSM 11255</name>
    <dbReference type="NCBI Taxonomy" id="1119529"/>
    <lineage>
        <taxon>Bacteria</taxon>
        <taxon>Bacillati</taxon>
        <taxon>Bacillota</taxon>
        <taxon>Clostridia</taxon>
        <taxon>Thermoanaerobacterales</taxon>
        <taxon>Thermoanaerobacteraceae</taxon>
        <taxon>Carboxydothermus</taxon>
    </lineage>
</organism>
<evidence type="ECO:0000313" key="17">
    <source>
        <dbReference type="EMBL" id="NYE56980.1"/>
    </source>
</evidence>
<evidence type="ECO:0000256" key="6">
    <source>
        <dbReference type="ARBA" id="ARBA00020998"/>
    </source>
</evidence>
<evidence type="ECO:0000256" key="9">
    <source>
        <dbReference type="ARBA" id="ARBA00022676"/>
    </source>
</evidence>
<keyword evidence="7 15" id="KW-0963">Cytoplasm</keyword>
<evidence type="ECO:0000256" key="10">
    <source>
        <dbReference type="ARBA" id="ARBA00022679"/>
    </source>
</evidence>
<dbReference type="HAMAP" id="MF_01018">
    <property type="entry name" value="HisG_Short"/>
    <property type="match status" value="1"/>
</dbReference>
<dbReference type="InterPro" id="IPR013820">
    <property type="entry name" value="ATP_PRibTrfase_cat"/>
</dbReference>
<keyword evidence="9 15" id="KW-0328">Glycosyltransferase</keyword>
<dbReference type="InterPro" id="IPR018198">
    <property type="entry name" value="ATP_PRibTrfase_CS"/>
</dbReference>
<evidence type="ECO:0000256" key="11">
    <source>
        <dbReference type="ARBA" id="ARBA00022741"/>
    </source>
</evidence>
<evidence type="ECO:0000256" key="3">
    <source>
        <dbReference type="ARBA" id="ARBA00004667"/>
    </source>
</evidence>
<keyword evidence="18" id="KW-1185">Reference proteome</keyword>
<comment type="function">
    <text evidence="14 15">Catalyzes the condensation of ATP and 5-phosphoribose 1-diphosphate to form N'-(5'-phosphoribosyl)-ATP (PR-ATP). Has a crucial role in the pathway because the rate of histidine biosynthesis seems to be controlled primarily by regulation of HisG enzymatic activity.</text>
</comment>